<gene>
    <name evidence="4" type="ORF">LWI29_005375</name>
</gene>
<comment type="caution">
    <text evidence="4">The sequence shown here is derived from an EMBL/GenBank/DDBJ whole genome shotgun (WGS) entry which is preliminary data.</text>
</comment>
<evidence type="ECO:0000313" key="4">
    <source>
        <dbReference type="EMBL" id="KAK0599447.1"/>
    </source>
</evidence>
<name>A0AA39T018_ACESA</name>
<keyword evidence="5" id="KW-1185">Reference proteome</keyword>
<accession>A0AA39T018</accession>
<evidence type="ECO:0000259" key="3">
    <source>
        <dbReference type="Pfam" id="PF08372"/>
    </source>
</evidence>
<dbReference type="Pfam" id="PF08372">
    <property type="entry name" value="PRT_C"/>
    <property type="match status" value="1"/>
</dbReference>
<feature type="compositionally biased region" description="Polar residues" evidence="2">
    <location>
        <begin position="187"/>
        <end position="204"/>
    </location>
</feature>
<feature type="compositionally biased region" description="Basic and acidic residues" evidence="2">
    <location>
        <begin position="219"/>
        <end position="228"/>
    </location>
</feature>
<feature type="region of interest" description="Disordered" evidence="2">
    <location>
        <begin position="56"/>
        <end position="75"/>
    </location>
</feature>
<feature type="compositionally biased region" description="Basic and acidic residues" evidence="2">
    <location>
        <begin position="118"/>
        <end position="137"/>
    </location>
</feature>
<feature type="domain" description="Multiple C2" evidence="3">
    <location>
        <begin position="1"/>
        <end position="38"/>
    </location>
</feature>
<dbReference type="InterPro" id="IPR013583">
    <property type="entry name" value="MCTP_C"/>
</dbReference>
<protein>
    <recommendedName>
        <fullName evidence="3">Multiple C2 domain-containing protein</fullName>
    </recommendedName>
</protein>
<reference evidence="4" key="2">
    <citation type="submission" date="2023-06" db="EMBL/GenBank/DDBJ databases">
        <authorList>
            <person name="Swenson N.G."/>
            <person name="Wegrzyn J.L."/>
            <person name="Mcevoy S.L."/>
        </authorList>
    </citation>
    <scope>NUCLEOTIDE SEQUENCE</scope>
    <source>
        <strain evidence="4">NS2018</strain>
        <tissue evidence="4">Leaf</tissue>
    </source>
</reference>
<dbReference type="AlphaFoldDB" id="A0AA39T018"/>
<evidence type="ECO:0000313" key="5">
    <source>
        <dbReference type="Proteomes" id="UP001168877"/>
    </source>
</evidence>
<feature type="compositionally biased region" description="Basic residues" evidence="2">
    <location>
        <begin position="174"/>
        <end position="186"/>
    </location>
</feature>
<feature type="region of interest" description="Disordered" evidence="2">
    <location>
        <begin position="83"/>
        <end position="230"/>
    </location>
</feature>
<evidence type="ECO:0000256" key="1">
    <source>
        <dbReference type="ARBA" id="ARBA00022737"/>
    </source>
</evidence>
<dbReference type="EMBL" id="JAUESC010000003">
    <property type="protein sequence ID" value="KAK0599447.1"/>
    <property type="molecule type" value="Genomic_DNA"/>
</dbReference>
<feature type="compositionally biased region" description="Basic residues" evidence="2">
    <location>
        <begin position="205"/>
        <end position="218"/>
    </location>
</feature>
<organism evidence="4 5">
    <name type="scientific">Acer saccharum</name>
    <name type="common">Sugar maple</name>
    <dbReference type="NCBI Taxonomy" id="4024"/>
    <lineage>
        <taxon>Eukaryota</taxon>
        <taxon>Viridiplantae</taxon>
        <taxon>Streptophyta</taxon>
        <taxon>Embryophyta</taxon>
        <taxon>Tracheophyta</taxon>
        <taxon>Spermatophyta</taxon>
        <taxon>Magnoliopsida</taxon>
        <taxon>eudicotyledons</taxon>
        <taxon>Gunneridae</taxon>
        <taxon>Pentapetalae</taxon>
        <taxon>rosids</taxon>
        <taxon>malvids</taxon>
        <taxon>Sapindales</taxon>
        <taxon>Sapindaceae</taxon>
        <taxon>Hippocastanoideae</taxon>
        <taxon>Acereae</taxon>
        <taxon>Acer</taxon>
    </lineage>
</organism>
<evidence type="ECO:0000256" key="2">
    <source>
        <dbReference type="SAM" id="MobiDB-lite"/>
    </source>
</evidence>
<proteinExistence type="predicted"/>
<reference evidence="4" key="1">
    <citation type="journal article" date="2022" name="Plant J.">
        <title>Strategies of tolerance reflected in two North American maple genomes.</title>
        <authorList>
            <person name="McEvoy S.L."/>
            <person name="Sezen U.U."/>
            <person name="Trouern-Trend A."/>
            <person name="McMahon S.M."/>
            <person name="Schaberg P.G."/>
            <person name="Yang J."/>
            <person name="Wegrzyn J.L."/>
            <person name="Swenson N.G."/>
        </authorList>
    </citation>
    <scope>NUCLEOTIDE SEQUENCE</scope>
    <source>
        <strain evidence="4">NS2018</strain>
    </source>
</reference>
<dbReference type="Proteomes" id="UP001168877">
    <property type="component" value="Unassembled WGS sequence"/>
</dbReference>
<keyword evidence="1" id="KW-0677">Repeat</keyword>
<sequence length="250" mass="28751">MVAMAFGFYYFRHPMFRDRMPSPALNFFRRLPSLSDRIIYRKSSLGASGIQCSTGHSNSTTIRYTHPPESFTTRTAGSKCISTTAHENHGGSFSSPSSRLSHTEEPGYLAPYGVQIEDPPRKEKIDKGKAVAEERNRSQSWLGHSDEDSSRSTRTKRKDPRTTNELEEEESVSHKRYNGQRGRSSRKTGTPPRSSGSPLKTSRIQQHRKNPSARRHLHFDRSPAKDPEYMQEIRQIRDDMQRMERNHRET</sequence>